<dbReference type="InterPro" id="IPR050248">
    <property type="entry name" value="Polysacc_deacetylase_ArnD"/>
</dbReference>
<keyword evidence="1" id="KW-0479">Metal-binding</keyword>
<comment type="caution">
    <text evidence="5">The sequence shown here is derived from an EMBL/GenBank/DDBJ whole genome shotgun (WGS) entry which is preliminary data.</text>
</comment>
<protein>
    <submittedName>
        <fullName evidence="5">Polysaccharide deacetylase family protein</fullName>
    </submittedName>
</protein>
<dbReference type="PANTHER" id="PTHR10587">
    <property type="entry name" value="GLYCOSYL TRANSFERASE-RELATED"/>
    <property type="match status" value="1"/>
</dbReference>
<evidence type="ECO:0000313" key="6">
    <source>
        <dbReference type="Proteomes" id="UP000597877"/>
    </source>
</evidence>
<sequence length="296" mass="33497">MTRNEKKQRRIRQLKIRVISTLLIFCLVIVAGGCALIEKNKESKKVVRVNGGVVEKTKNVADNSENTSTETKEETSKTEEKTTKDNKRVIDPNKPMIALTFDDGPGERTLELLETLEKYNVRASFFMCGTSLSRNDIKVEEILKKMDELGCDMGNHTMDHQSLPTLSSQKIKWEVEGVNDLIKKHVGHGAKFVRPPYGAGIRDKKVSKYVKAPMVCWSVDTLDWKTKSKKETIRSVMNDAHDGDIVLMHDIHGWTVDAVKKIIPKLLKKGYQLVTVSEMAEAKGCKLENGKPYFEF</sequence>
<dbReference type="InterPro" id="IPR011330">
    <property type="entry name" value="Glyco_hydro/deAcase_b/a-brl"/>
</dbReference>
<feature type="region of interest" description="Disordered" evidence="3">
    <location>
        <begin position="58"/>
        <end position="85"/>
    </location>
</feature>
<name>A0ABR7F4L0_9FIRM</name>
<reference evidence="5 6" key="1">
    <citation type="submission" date="2020-08" db="EMBL/GenBank/DDBJ databases">
        <title>Genome public.</title>
        <authorList>
            <person name="Liu C."/>
            <person name="Sun Q."/>
        </authorList>
    </citation>
    <scope>NUCLEOTIDE SEQUENCE [LARGE SCALE GENOMIC DNA]</scope>
    <source>
        <strain evidence="5 6">BX4</strain>
    </source>
</reference>
<dbReference type="PROSITE" id="PS51257">
    <property type="entry name" value="PROKAR_LIPOPROTEIN"/>
    <property type="match status" value="1"/>
</dbReference>
<gene>
    <name evidence="5" type="ORF">H8S00_07720</name>
</gene>
<dbReference type="PROSITE" id="PS51677">
    <property type="entry name" value="NODB"/>
    <property type="match status" value="1"/>
</dbReference>
<organism evidence="5 6">
    <name type="scientific">Eubacterium segne</name>
    <dbReference type="NCBI Taxonomy" id="2763045"/>
    <lineage>
        <taxon>Bacteria</taxon>
        <taxon>Bacillati</taxon>
        <taxon>Bacillota</taxon>
        <taxon>Clostridia</taxon>
        <taxon>Eubacteriales</taxon>
        <taxon>Eubacteriaceae</taxon>
        <taxon>Eubacterium</taxon>
    </lineage>
</organism>
<dbReference type="SUPFAM" id="SSF88713">
    <property type="entry name" value="Glycoside hydrolase/deacetylase"/>
    <property type="match status" value="1"/>
</dbReference>
<keyword evidence="2" id="KW-0378">Hydrolase</keyword>
<dbReference type="PANTHER" id="PTHR10587:SF133">
    <property type="entry name" value="CHITIN DEACETYLASE 1-RELATED"/>
    <property type="match status" value="1"/>
</dbReference>
<proteinExistence type="predicted"/>
<evidence type="ECO:0000313" key="5">
    <source>
        <dbReference type="EMBL" id="MBC5667864.1"/>
    </source>
</evidence>
<evidence type="ECO:0000259" key="4">
    <source>
        <dbReference type="PROSITE" id="PS51677"/>
    </source>
</evidence>
<dbReference type="InterPro" id="IPR002509">
    <property type="entry name" value="NODB_dom"/>
</dbReference>
<evidence type="ECO:0000256" key="3">
    <source>
        <dbReference type="SAM" id="MobiDB-lite"/>
    </source>
</evidence>
<evidence type="ECO:0000256" key="1">
    <source>
        <dbReference type="ARBA" id="ARBA00022723"/>
    </source>
</evidence>
<dbReference type="EMBL" id="JACOOZ010000004">
    <property type="protein sequence ID" value="MBC5667864.1"/>
    <property type="molecule type" value="Genomic_DNA"/>
</dbReference>
<dbReference type="CDD" id="cd10954">
    <property type="entry name" value="CE4_CtAXE_like"/>
    <property type="match status" value="1"/>
</dbReference>
<keyword evidence="6" id="KW-1185">Reference proteome</keyword>
<evidence type="ECO:0000256" key="2">
    <source>
        <dbReference type="ARBA" id="ARBA00022801"/>
    </source>
</evidence>
<feature type="domain" description="NodB homology" evidence="4">
    <location>
        <begin position="95"/>
        <end position="274"/>
    </location>
</feature>
<accession>A0ABR7F4L0</accession>
<feature type="compositionally biased region" description="Basic and acidic residues" evidence="3">
    <location>
        <begin position="70"/>
        <end position="85"/>
    </location>
</feature>
<dbReference type="Gene3D" id="3.20.20.370">
    <property type="entry name" value="Glycoside hydrolase/deacetylase"/>
    <property type="match status" value="1"/>
</dbReference>
<dbReference type="Proteomes" id="UP000597877">
    <property type="component" value="Unassembled WGS sequence"/>
</dbReference>
<dbReference type="Pfam" id="PF01522">
    <property type="entry name" value="Polysacc_deac_1"/>
    <property type="match status" value="1"/>
</dbReference>
<dbReference type="RefSeq" id="WP_158576908.1">
    <property type="nucleotide sequence ID" value="NZ_JACOOZ010000004.1"/>
</dbReference>